<name>A0AAU8HLC1_9ACTN</name>
<feature type="region of interest" description="Disordered" evidence="1">
    <location>
        <begin position="1"/>
        <end position="27"/>
    </location>
</feature>
<dbReference type="EMBL" id="CP159342">
    <property type="protein sequence ID" value="XCH76676.1"/>
    <property type="molecule type" value="Genomic_DNA"/>
</dbReference>
<dbReference type="EMBL" id="CP157762">
    <property type="protein sequence ID" value="XBP95972.1"/>
    <property type="molecule type" value="Genomic_DNA"/>
</dbReference>
<evidence type="ECO:0000313" key="3">
    <source>
        <dbReference type="EMBL" id="XCH76676.1"/>
    </source>
</evidence>
<gene>
    <name evidence="3" type="ORF">ABUL08_11460</name>
    <name evidence="2" type="ORF">VK199_11410</name>
</gene>
<organism evidence="3">
    <name type="scientific">Micromonospora sp. CCTCC AA 2012012</name>
    <dbReference type="NCBI Taxonomy" id="3111921"/>
    <lineage>
        <taxon>Bacteria</taxon>
        <taxon>Bacillati</taxon>
        <taxon>Actinomycetota</taxon>
        <taxon>Actinomycetes</taxon>
        <taxon>Micromonosporales</taxon>
        <taxon>Micromonosporaceae</taxon>
        <taxon>Micromonospora</taxon>
    </lineage>
</organism>
<sequence length="258" mass="28744">MTDAADPRPGGTERSRAPGNRAPALRDRADAFRQRLVGFWERAATPSPPDGTSPFPAVPLTEQLDTAAPIRVSGRGRAFNFQVQARCVWSSSELSREALRGHAHYWMPEAVRRLTALAAVHARHVPPHRVAELEVELQQALSDADPWRFETGRAVVTCRAHVWVHLDERARRLALPYWEKLIALDCECDVDMKRAEYAERLGREWSRIIRNLADAAGPGGTAGDDPATVARQVVAEHRAAVHRLDDLLGEVLREGRLI</sequence>
<reference evidence="2" key="1">
    <citation type="submission" date="2024-01" db="EMBL/GenBank/DDBJ databases">
        <title>The genome sequence of Micromonospora mangrovi CCTCC AA 2012012.</title>
        <authorList>
            <person name="Gao J."/>
        </authorList>
    </citation>
    <scope>NUCLEOTIDE SEQUENCE</scope>
    <source>
        <strain evidence="2">CCTCC AA 2012012</strain>
    </source>
</reference>
<proteinExistence type="predicted"/>
<dbReference type="AlphaFoldDB" id="A0AAU8HLC1"/>
<accession>A0AAU8HLC1</accession>
<evidence type="ECO:0000313" key="2">
    <source>
        <dbReference type="EMBL" id="XBP95972.1"/>
    </source>
</evidence>
<protein>
    <submittedName>
        <fullName evidence="3">Uncharacterized protein</fullName>
    </submittedName>
</protein>
<reference evidence="3" key="2">
    <citation type="submission" date="2024-06" db="EMBL/GenBank/DDBJ databases">
        <title>Micromonospora mangrovi CCTCC AA 2012012 genome sequences.</title>
        <authorList>
            <person name="Gao J."/>
        </authorList>
    </citation>
    <scope>NUCLEOTIDE SEQUENCE</scope>
    <source>
        <strain evidence="3">CCTCC AA 2012012</strain>
    </source>
</reference>
<evidence type="ECO:0000256" key="1">
    <source>
        <dbReference type="SAM" id="MobiDB-lite"/>
    </source>
</evidence>
<dbReference type="RefSeq" id="WP_350937272.1">
    <property type="nucleotide sequence ID" value="NZ_CP157762.1"/>
</dbReference>